<dbReference type="PANTHER" id="PTHR16305:SF35">
    <property type="entry name" value="TRANSCRIPTIONAL ACTIVATOR DOMAIN"/>
    <property type="match status" value="1"/>
</dbReference>
<feature type="domain" description="HTH luxR-type" evidence="3">
    <location>
        <begin position="798"/>
        <end position="862"/>
    </location>
</feature>
<dbReference type="SMART" id="SM00421">
    <property type="entry name" value="HTH_LUXR"/>
    <property type="match status" value="1"/>
</dbReference>
<dbReference type="PRINTS" id="PR00038">
    <property type="entry name" value="HTHLUXR"/>
</dbReference>
<dbReference type="OrthoDB" id="5476461at2"/>
<keyword evidence="1" id="KW-0547">Nucleotide-binding</keyword>
<dbReference type="InterPro" id="IPR036388">
    <property type="entry name" value="WH-like_DNA-bd_sf"/>
</dbReference>
<evidence type="ECO:0000313" key="4">
    <source>
        <dbReference type="EMBL" id="RNM14202.1"/>
    </source>
</evidence>
<dbReference type="CDD" id="cd06170">
    <property type="entry name" value="LuxR_C_like"/>
    <property type="match status" value="1"/>
</dbReference>
<proteinExistence type="predicted"/>
<dbReference type="InterPro" id="IPR000792">
    <property type="entry name" value="Tscrpt_reg_LuxR_C"/>
</dbReference>
<evidence type="ECO:0000256" key="1">
    <source>
        <dbReference type="ARBA" id="ARBA00022741"/>
    </source>
</evidence>
<organism evidence="4 5">
    <name type="scientific">Nocardioides pocheonensis</name>
    <dbReference type="NCBI Taxonomy" id="661485"/>
    <lineage>
        <taxon>Bacteria</taxon>
        <taxon>Bacillati</taxon>
        <taxon>Actinomycetota</taxon>
        <taxon>Actinomycetes</taxon>
        <taxon>Propionibacteriales</taxon>
        <taxon>Nocardioidaceae</taxon>
        <taxon>Nocardioides</taxon>
    </lineage>
</organism>
<dbReference type="GO" id="GO:0003677">
    <property type="term" value="F:DNA binding"/>
    <property type="evidence" value="ECO:0007669"/>
    <property type="project" value="InterPro"/>
</dbReference>
<accession>A0A3N0GPX4</accession>
<dbReference type="GO" id="GO:0005524">
    <property type="term" value="F:ATP binding"/>
    <property type="evidence" value="ECO:0007669"/>
    <property type="project" value="UniProtKB-KW"/>
</dbReference>
<keyword evidence="2" id="KW-0067">ATP-binding</keyword>
<dbReference type="GO" id="GO:0005737">
    <property type="term" value="C:cytoplasm"/>
    <property type="evidence" value="ECO:0007669"/>
    <property type="project" value="TreeGrafter"/>
</dbReference>
<dbReference type="GO" id="GO:0006355">
    <property type="term" value="P:regulation of DNA-templated transcription"/>
    <property type="evidence" value="ECO:0007669"/>
    <property type="project" value="InterPro"/>
</dbReference>
<sequence>MSGIQPPATEPELLERGPFLDALTDYATDAAQGHGRLVLVAGEAGIGKTALVDAFRASRPDIAWLWGASDGGFTPRPLGPLHEIAARSGGRLRELFAAGANRNELFGEFLSLLASRASVTGVVVEDVHWADEATLDWLMFLSRRLGGVPALVLVTLRNDEPAPDSILPTLLGQLAGHGSTRRISLPPLTAEAVRRLAGQGARETERVHAMTGGNPFFVTEVLRFAPADVPPSVADLVRMRVQQHGADARRILAAAAVLGRPAPAPVIASVAGVPASALDECHRSGVLVADGLAFRFRHELTRLAVEESVPAYEATELHRAALAVLEREGGDHGSLAHHAERGGDGAALLRHALAAAAEAAAVGSNREAVGHYRSALPLLGGLTPEERAAAHDGLAEALSLRDHWAEAAEHWAESVAIRRELGDVEALSRALRRYGNCMWRLCRGEEHGRAMAESYALMVDRPASAEKALALYHFASTRTLEEAVPLFAEARRIGETSGDETVLPRVLMGDAFRDLQHGVLDYALLRRSLELGLRVGDDTLCAENYVNTYVNAVGSFRSAEFEWAWTEGMEFCRDHDMRTHSVCLRGSRVDALMREGRLAAAADLARSTLAEPISEVNELHLAIPAARVLLRLGEPEGRALLDRIWTLADGLGNAEWSVHAAVTAAEAAWLAQDLSLVDRHVLAAYDAHAGTDPWLHGELAAWLRRLERLPADDHAHAPAPYALEIRGDHAAAADAWHELGCPFEEAVALTWTGEPESMTRALEVFAGLGAAPAVRNLRTLLRQRGIHVPAQRGPRPTTAAHPAGLTAREAEVLGVLREGLTNAEIAQRLFLSQRTVDHHVSSILAKLGVSSRTEAAELAARL</sequence>
<dbReference type="AlphaFoldDB" id="A0A3N0GPX4"/>
<dbReference type="RefSeq" id="WP_123223610.1">
    <property type="nucleotide sequence ID" value="NZ_RJSF01000040.1"/>
</dbReference>
<protein>
    <submittedName>
        <fullName evidence="4">LuxR family transcriptional regulator</fullName>
    </submittedName>
</protein>
<evidence type="ECO:0000259" key="3">
    <source>
        <dbReference type="PROSITE" id="PS50043"/>
    </source>
</evidence>
<reference evidence="4 5" key="1">
    <citation type="submission" date="2018-11" db="EMBL/GenBank/DDBJ databases">
        <authorList>
            <person name="Li F."/>
        </authorList>
    </citation>
    <scope>NUCLEOTIDE SEQUENCE [LARGE SCALE GENOMIC DNA]</scope>
    <source>
        <strain evidence="4 5">Gsoil 818</strain>
    </source>
</reference>
<keyword evidence="5" id="KW-1185">Reference proteome</keyword>
<dbReference type="InterPro" id="IPR016032">
    <property type="entry name" value="Sig_transdc_resp-reg_C-effctor"/>
</dbReference>
<dbReference type="InterPro" id="IPR011990">
    <property type="entry name" value="TPR-like_helical_dom_sf"/>
</dbReference>
<dbReference type="EMBL" id="RJSF01000040">
    <property type="protein sequence ID" value="RNM14202.1"/>
    <property type="molecule type" value="Genomic_DNA"/>
</dbReference>
<dbReference type="Gene3D" id="1.10.10.10">
    <property type="entry name" value="Winged helix-like DNA-binding domain superfamily/Winged helix DNA-binding domain"/>
    <property type="match status" value="1"/>
</dbReference>
<dbReference type="InterPro" id="IPR027417">
    <property type="entry name" value="P-loop_NTPase"/>
</dbReference>
<dbReference type="Pfam" id="PF13191">
    <property type="entry name" value="AAA_16"/>
    <property type="match status" value="1"/>
</dbReference>
<evidence type="ECO:0000313" key="5">
    <source>
        <dbReference type="Proteomes" id="UP000279994"/>
    </source>
</evidence>
<dbReference type="SUPFAM" id="SSF48452">
    <property type="entry name" value="TPR-like"/>
    <property type="match status" value="1"/>
</dbReference>
<dbReference type="PROSITE" id="PS00622">
    <property type="entry name" value="HTH_LUXR_1"/>
    <property type="match status" value="1"/>
</dbReference>
<gene>
    <name evidence="4" type="ORF">EFL26_14875</name>
</gene>
<dbReference type="Pfam" id="PF00196">
    <property type="entry name" value="GerE"/>
    <property type="match status" value="1"/>
</dbReference>
<evidence type="ECO:0000256" key="2">
    <source>
        <dbReference type="ARBA" id="ARBA00022840"/>
    </source>
</evidence>
<dbReference type="SUPFAM" id="SSF52540">
    <property type="entry name" value="P-loop containing nucleoside triphosphate hydrolases"/>
    <property type="match status" value="1"/>
</dbReference>
<dbReference type="Gene3D" id="1.25.40.10">
    <property type="entry name" value="Tetratricopeptide repeat domain"/>
    <property type="match status" value="1"/>
</dbReference>
<comment type="caution">
    <text evidence="4">The sequence shown here is derived from an EMBL/GenBank/DDBJ whole genome shotgun (WGS) entry which is preliminary data.</text>
</comment>
<dbReference type="PANTHER" id="PTHR16305">
    <property type="entry name" value="TESTICULAR SOLUBLE ADENYLYL CYCLASE"/>
    <property type="match status" value="1"/>
</dbReference>
<name>A0A3N0GPX4_9ACTN</name>
<dbReference type="PROSITE" id="PS50043">
    <property type="entry name" value="HTH_LUXR_2"/>
    <property type="match status" value="1"/>
</dbReference>
<dbReference type="InterPro" id="IPR041664">
    <property type="entry name" value="AAA_16"/>
</dbReference>
<dbReference type="GO" id="GO:0004016">
    <property type="term" value="F:adenylate cyclase activity"/>
    <property type="evidence" value="ECO:0007669"/>
    <property type="project" value="TreeGrafter"/>
</dbReference>
<dbReference type="Proteomes" id="UP000279994">
    <property type="component" value="Unassembled WGS sequence"/>
</dbReference>
<dbReference type="SUPFAM" id="SSF46894">
    <property type="entry name" value="C-terminal effector domain of the bipartite response regulators"/>
    <property type="match status" value="1"/>
</dbReference>